<dbReference type="EMBL" id="KQ241798">
    <property type="protein sequence ID" value="KNC83954.1"/>
    <property type="molecule type" value="Genomic_DNA"/>
</dbReference>
<reference evidence="1 2" key="1">
    <citation type="submission" date="2011-02" db="EMBL/GenBank/DDBJ databases">
        <title>The Genome Sequence of Sphaeroforma arctica JP610.</title>
        <authorList>
            <consortium name="The Broad Institute Genome Sequencing Platform"/>
            <person name="Russ C."/>
            <person name="Cuomo C."/>
            <person name="Young S.K."/>
            <person name="Zeng Q."/>
            <person name="Gargeya S."/>
            <person name="Alvarado L."/>
            <person name="Berlin A."/>
            <person name="Chapman S.B."/>
            <person name="Chen Z."/>
            <person name="Freedman E."/>
            <person name="Gellesch M."/>
            <person name="Goldberg J."/>
            <person name="Griggs A."/>
            <person name="Gujja S."/>
            <person name="Heilman E."/>
            <person name="Heiman D."/>
            <person name="Howarth C."/>
            <person name="Mehta T."/>
            <person name="Neiman D."/>
            <person name="Pearson M."/>
            <person name="Roberts A."/>
            <person name="Saif S."/>
            <person name="Shea T."/>
            <person name="Shenoy N."/>
            <person name="Sisk P."/>
            <person name="Stolte C."/>
            <person name="Sykes S."/>
            <person name="White J."/>
            <person name="Yandava C."/>
            <person name="Burger G."/>
            <person name="Gray M.W."/>
            <person name="Holland P.W.H."/>
            <person name="King N."/>
            <person name="Lang F.B.F."/>
            <person name="Roger A.J."/>
            <person name="Ruiz-Trillo I."/>
            <person name="Haas B."/>
            <person name="Nusbaum C."/>
            <person name="Birren B."/>
        </authorList>
    </citation>
    <scope>NUCLEOTIDE SEQUENCE [LARGE SCALE GENOMIC DNA]</scope>
    <source>
        <strain evidence="1 2">JP610</strain>
    </source>
</reference>
<gene>
    <name evidence="1" type="ORF">SARC_03818</name>
</gene>
<evidence type="ECO:0000313" key="2">
    <source>
        <dbReference type="Proteomes" id="UP000054560"/>
    </source>
</evidence>
<proteinExistence type="predicted"/>
<name>A0A0L0G4V3_9EUKA</name>
<accession>A0A0L0G4V3</accession>
<dbReference type="RefSeq" id="XP_014157856.1">
    <property type="nucleotide sequence ID" value="XM_014302381.1"/>
</dbReference>
<dbReference type="GeneID" id="25904322"/>
<sequence>MGLNRALQQEGASKALLDFIVENEQKLQSMTFEDGTAFIVRTQEQDLEDNAYRQVLACMKLKPSVPLGTQIHDFERKVEFMEM</sequence>
<protein>
    <submittedName>
        <fullName evidence="1">Uncharacterized protein</fullName>
    </submittedName>
</protein>
<dbReference type="Proteomes" id="UP000054560">
    <property type="component" value="Unassembled WGS sequence"/>
</dbReference>
<organism evidence="1 2">
    <name type="scientific">Sphaeroforma arctica JP610</name>
    <dbReference type="NCBI Taxonomy" id="667725"/>
    <lineage>
        <taxon>Eukaryota</taxon>
        <taxon>Ichthyosporea</taxon>
        <taxon>Ichthyophonida</taxon>
        <taxon>Sphaeroforma</taxon>
    </lineage>
</organism>
<keyword evidence="2" id="KW-1185">Reference proteome</keyword>
<evidence type="ECO:0000313" key="1">
    <source>
        <dbReference type="EMBL" id="KNC83954.1"/>
    </source>
</evidence>
<dbReference type="AlphaFoldDB" id="A0A0L0G4V3"/>